<dbReference type="GO" id="GO:0005886">
    <property type="term" value="C:plasma membrane"/>
    <property type="evidence" value="ECO:0007669"/>
    <property type="project" value="UniProtKB-SubCell"/>
</dbReference>
<dbReference type="InterPro" id="IPR007168">
    <property type="entry name" value="Phageshock_PspC_N"/>
</dbReference>
<comment type="subcellular location">
    <subcellularLocation>
        <location evidence="1">Cell membrane</location>
        <topology evidence="1">Single-pass membrane protein</topology>
    </subcellularLocation>
</comment>
<evidence type="ECO:0000256" key="2">
    <source>
        <dbReference type="ARBA" id="ARBA00022475"/>
    </source>
</evidence>
<feature type="compositionally biased region" description="Low complexity" evidence="6">
    <location>
        <begin position="93"/>
        <end position="104"/>
    </location>
</feature>
<dbReference type="OrthoDB" id="5772680at2"/>
<feature type="transmembrane region" description="Helical" evidence="7">
    <location>
        <begin position="141"/>
        <end position="165"/>
    </location>
</feature>
<dbReference type="Pfam" id="PF04024">
    <property type="entry name" value="PspC"/>
    <property type="match status" value="1"/>
</dbReference>
<keyword evidence="3 7" id="KW-0812">Transmembrane</keyword>
<dbReference type="Pfam" id="PF22744">
    <property type="entry name" value="Toast-rack_PspC-Cterm"/>
    <property type="match status" value="1"/>
</dbReference>
<feature type="domain" description="Phage shock protein PspC N-terminal" evidence="8">
    <location>
        <begin position="110"/>
        <end position="167"/>
    </location>
</feature>
<comment type="caution">
    <text evidence="11">The sequence shown here is derived from an EMBL/GenBank/DDBJ whole genome shotgun (WGS) entry which is preliminary data.</text>
</comment>
<name>A0A327W525_9BACT</name>
<feature type="transmembrane region" description="Helical" evidence="7">
    <location>
        <begin position="246"/>
        <end position="275"/>
    </location>
</feature>
<feature type="region of interest" description="Disordered" evidence="6">
    <location>
        <begin position="73"/>
        <end position="113"/>
    </location>
</feature>
<feature type="domain" description="PspC-related transmembrane region" evidence="9">
    <location>
        <begin position="216"/>
        <end position="344"/>
    </location>
</feature>
<evidence type="ECO:0000259" key="10">
    <source>
        <dbReference type="Pfam" id="PF22744"/>
    </source>
</evidence>
<evidence type="ECO:0000313" key="12">
    <source>
        <dbReference type="Proteomes" id="UP000249819"/>
    </source>
</evidence>
<dbReference type="RefSeq" id="WP_111591159.1">
    <property type="nucleotide sequence ID" value="NZ_QLMA01000002.1"/>
</dbReference>
<reference evidence="11 12" key="1">
    <citation type="submission" date="2018-06" db="EMBL/GenBank/DDBJ databases">
        <title>Genomic Encyclopedia of Archaeal and Bacterial Type Strains, Phase II (KMG-II): from individual species to whole genera.</title>
        <authorList>
            <person name="Goeker M."/>
        </authorList>
    </citation>
    <scope>NUCLEOTIDE SEQUENCE [LARGE SCALE GENOMIC DNA]</scope>
    <source>
        <strain evidence="11 12">DSM 29821</strain>
    </source>
</reference>
<sequence>MKKIININLSGRLIPIEDSAYEVLRQYLDSLKRYFAKEEGGDEIVLDIESRIAELFQDKLKAGAHCITDSDVETVKHSMGTPEQFDEEAPKDQQQQSAGAATGADPRPKKRYYRDPENKVLSGVCGGLGAYFNLDPVIFRIVFVLAILGSFGAMAVVYVVLWISAPYADSAAEKLEMRGEKVDLNNIKATVQEEIHSVKNQFNKAGNDIRNFSQGRGKQIGNDIERFFLGMAQGLGKVIVFVTKSFFIFFSVVMLFCLVVVGITLIVSSAAIVPLQHLIFSSSIQVILFWLSTGLLIGIPVLALIIFIVRKATGSKSAVRFVGPTLGFLWIVGLIMAGLLANSLVREGRRSATIKETFALAQPKGKTLTVKVAPSDFAYNDDGDFEFGIFDEDLRITSDTTVINDIRLRVEQSTNDSFAVQVLRYSKGRNIDAATNNAKEILFNLQQQDSVLLIPHGFGLAPDAKYRVQRVIVILRVPKGKNLEMDNDVRRTFSHRFINGARYTGYDFYDNNDWDSDNGNTKVTVTPDGMKVEKEKGSNDSSAPTQDKDSLEKHYQYHSSYAEPEMPAEENPKICEKKKTTVSGFFNLVDALSFPIRG</sequence>
<keyword evidence="4 7" id="KW-1133">Transmembrane helix</keyword>
<feature type="transmembrane region" description="Helical" evidence="7">
    <location>
        <begin position="287"/>
        <end position="309"/>
    </location>
</feature>
<dbReference type="PANTHER" id="PTHR33885">
    <property type="entry name" value="PHAGE SHOCK PROTEIN C"/>
    <property type="match status" value="1"/>
</dbReference>
<evidence type="ECO:0000256" key="4">
    <source>
        <dbReference type="ARBA" id="ARBA00022989"/>
    </source>
</evidence>
<feature type="region of interest" description="Disordered" evidence="6">
    <location>
        <begin position="517"/>
        <end position="574"/>
    </location>
</feature>
<keyword evidence="12" id="KW-1185">Reference proteome</keyword>
<feature type="compositionally biased region" description="Basic and acidic residues" evidence="6">
    <location>
        <begin position="546"/>
        <end position="555"/>
    </location>
</feature>
<accession>A0A327W525</accession>
<protein>
    <submittedName>
        <fullName evidence="11">Phage shock protein C</fullName>
    </submittedName>
</protein>
<evidence type="ECO:0000256" key="7">
    <source>
        <dbReference type="SAM" id="Phobius"/>
    </source>
</evidence>
<dbReference type="InterPro" id="IPR052027">
    <property type="entry name" value="PspC"/>
</dbReference>
<evidence type="ECO:0000259" key="9">
    <source>
        <dbReference type="Pfam" id="PF22571"/>
    </source>
</evidence>
<feature type="transmembrane region" description="Helical" evidence="7">
    <location>
        <begin position="321"/>
        <end position="345"/>
    </location>
</feature>
<dbReference type="AlphaFoldDB" id="A0A327W525"/>
<evidence type="ECO:0000256" key="1">
    <source>
        <dbReference type="ARBA" id="ARBA00004162"/>
    </source>
</evidence>
<organism evidence="11 12">
    <name type="scientific">Chitinophaga dinghuensis</name>
    <dbReference type="NCBI Taxonomy" id="1539050"/>
    <lineage>
        <taxon>Bacteria</taxon>
        <taxon>Pseudomonadati</taxon>
        <taxon>Bacteroidota</taxon>
        <taxon>Chitinophagia</taxon>
        <taxon>Chitinophagales</taxon>
        <taxon>Chitinophagaceae</taxon>
        <taxon>Chitinophaga</taxon>
    </lineage>
</organism>
<evidence type="ECO:0000256" key="6">
    <source>
        <dbReference type="SAM" id="MobiDB-lite"/>
    </source>
</evidence>
<dbReference type="InterPro" id="IPR054321">
    <property type="entry name" value="PspC-rel_TM"/>
</dbReference>
<gene>
    <name evidence="11" type="ORF">CLV59_102209</name>
</gene>
<evidence type="ECO:0000313" key="11">
    <source>
        <dbReference type="EMBL" id="RAJ85505.1"/>
    </source>
</evidence>
<dbReference type="PANTHER" id="PTHR33885:SF3">
    <property type="entry name" value="PHAGE SHOCK PROTEIN C"/>
    <property type="match status" value="1"/>
</dbReference>
<evidence type="ECO:0000259" key="8">
    <source>
        <dbReference type="Pfam" id="PF04024"/>
    </source>
</evidence>
<keyword evidence="2" id="KW-1003">Cell membrane</keyword>
<proteinExistence type="predicted"/>
<feature type="domain" description="PspC-related ToastRack" evidence="10">
    <location>
        <begin position="400"/>
        <end position="492"/>
    </location>
</feature>
<evidence type="ECO:0000256" key="5">
    <source>
        <dbReference type="ARBA" id="ARBA00023136"/>
    </source>
</evidence>
<evidence type="ECO:0000256" key="3">
    <source>
        <dbReference type="ARBA" id="ARBA00022692"/>
    </source>
</evidence>
<dbReference type="Pfam" id="PF22571">
    <property type="entry name" value="LiaI-LiaF-TM_PspC"/>
    <property type="match status" value="1"/>
</dbReference>
<keyword evidence="5 7" id="KW-0472">Membrane</keyword>
<dbReference type="InterPro" id="IPR054319">
    <property type="entry name" value="PspC-rel_ToastRack"/>
</dbReference>
<dbReference type="EMBL" id="QLMA01000002">
    <property type="protein sequence ID" value="RAJ85505.1"/>
    <property type="molecule type" value="Genomic_DNA"/>
</dbReference>
<dbReference type="Proteomes" id="UP000249819">
    <property type="component" value="Unassembled WGS sequence"/>
</dbReference>